<proteinExistence type="predicted"/>
<gene>
    <name evidence="2" type="ORF">AWB74_04457</name>
</gene>
<comment type="caution">
    <text evidence="2">The sequence shown here is derived from an EMBL/GenBank/DDBJ whole genome shotgun (WGS) entry which is preliminary data.</text>
</comment>
<feature type="compositionally biased region" description="Basic and acidic residues" evidence="1">
    <location>
        <begin position="182"/>
        <end position="209"/>
    </location>
</feature>
<name>A0A158JWF9_9BURK</name>
<feature type="region of interest" description="Disordered" evidence="1">
    <location>
        <begin position="1"/>
        <end position="62"/>
    </location>
</feature>
<evidence type="ECO:0000313" key="3">
    <source>
        <dbReference type="Proteomes" id="UP000055019"/>
    </source>
</evidence>
<organism evidence="2 3">
    <name type="scientific">Caballeronia arvi</name>
    <dbReference type="NCBI Taxonomy" id="1777135"/>
    <lineage>
        <taxon>Bacteria</taxon>
        <taxon>Pseudomonadati</taxon>
        <taxon>Pseudomonadota</taxon>
        <taxon>Betaproteobacteria</taxon>
        <taxon>Burkholderiales</taxon>
        <taxon>Burkholderiaceae</taxon>
        <taxon>Caballeronia</taxon>
    </lineage>
</organism>
<keyword evidence="3" id="KW-1185">Reference proteome</keyword>
<evidence type="ECO:0000313" key="2">
    <source>
        <dbReference type="EMBL" id="SAL73242.1"/>
    </source>
</evidence>
<dbReference type="EMBL" id="FCOM02000021">
    <property type="protein sequence ID" value="SAL73242.1"/>
    <property type="molecule type" value="Genomic_DNA"/>
</dbReference>
<protein>
    <submittedName>
        <fullName evidence="2">Uncharacterized protein</fullName>
    </submittedName>
</protein>
<reference evidence="2" key="1">
    <citation type="submission" date="2016-01" db="EMBL/GenBank/DDBJ databases">
        <authorList>
            <person name="Peeters C."/>
        </authorList>
    </citation>
    <scope>NUCLEOTIDE SEQUENCE [LARGE SCALE GENOMIC DNA]</scope>
    <source>
        <strain evidence="2">LMG 29317</strain>
    </source>
</reference>
<accession>A0A158JWF9</accession>
<dbReference type="Proteomes" id="UP000055019">
    <property type="component" value="Unassembled WGS sequence"/>
</dbReference>
<dbReference type="AlphaFoldDB" id="A0A158JWF9"/>
<feature type="compositionally biased region" description="Basic and acidic residues" evidence="1">
    <location>
        <begin position="140"/>
        <end position="166"/>
    </location>
</feature>
<evidence type="ECO:0000256" key="1">
    <source>
        <dbReference type="SAM" id="MobiDB-lite"/>
    </source>
</evidence>
<feature type="region of interest" description="Disordered" evidence="1">
    <location>
        <begin position="128"/>
        <end position="209"/>
    </location>
</feature>
<sequence>MQPRERTEHQYDERHARRIERHYQHAQRADRVDAEPSDREGHRAECAERREPHDHREDAEQHVRDAGDQFLYRAPGTSTGVQCKAEQQCEQQHRQHLSFLEGADERFRNRVQHEFDESTRLRARRVLREKRGIQVPHVDVQSRARAEHERGGEPQDERSDGEKVEQCQRLQNGPSYLRAARKRGDAADDRAKHDRGDHHADQGNERIAE</sequence>